<evidence type="ECO:0000256" key="4">
    <source>
        <dbReference type="ARBA" id="ARBA00022989"/>
    </source>
</evidence>
<organism evidence="7 9">
    <name type="scientific">Candidatus Chlorohelix allophototropha</name>
    <dbReference type="NCBI Taxonomy" id="3003348"/>
    <lineage>
        <taxon>Bacteria</taxon>
        <taxon>Bacillati</taxon>
        <taxon>Chloroflexota</taxon>
        <taxon>Chloroflexia</taxon>
        <taxon>Candidatus Chloroheliales</taxon>
        <taxon>Candidatus Chloroheliaceae</taxon>
        <taxon>Candidatus Chlorohelix</taxon>
    </lineage>
</organism>
<keyword evidence="10" id="KW-1185">Reference proteome</keyword>
<dbReference type="PANTHER" id="PTHR30482:SF10">
    <property type="entry name" value="HIGH-AFFINITY BRANCHED-CHAIN AMINO ACID TRANSPORT PROTEIN BRAE"/>
    <property type="match status" value="1"/>
</dbReference>
<evidence type="ECO:0000256" key="1">
    <source>
        <dbReference type="ARBA" id="ARBA00004651"/>
    </source>
</evidence>
<dbReference type="InterPro" id="IPR001851">
    <property type="entry name" value="ABC_transp_permease"/>
</dbReference>
<feature type="transmembrane region" description="Helical" evidence="6">
    <location>
        <begin position="52"/>
        <end position="68"/>
    </location>
</feature>
<dbReference type="AlphaFoldDB" id="A0A8T7MAG0"/>
<dbReference type="InterPro" id="IPR043428">
    <property type="entry name" value="LivM-like"/>
</dbReference>
<dbReference type="RefSeq" id="WP_341470875.1">
    <property type="nucleotide sequence ID" value="NZ_CP128400.1"/>
</dbReference>
<feature type="transmembrane region" description="Helical" evidence="6">
    <location>
        <begin position="29"/>
        <end position="45"/>
    </location>
</feature>
<keyword evidence="2" id="KW-1003">Cell membrane</keyword>
<feature type="transmembrane region" description="Helical" evidence="6">
    <location>
        <begin position="114"/>
        <end position="138"/>
    </location>
</feature>
<evidence type="ECO:0000313" key="8">
    <source>
        <dbReference type="EMBL" id="WJW68972.1"/>
    </source>
</evidence>
<keyword evidence="5 6" id="KW-0472">Membrane</keyword>
<dbReference type="Pfam" id="PF02653">
    <property type="entry name" value="BPD_transp_2"/>
    <property type="match status" value="1"/>
</dbReference>
<evidence type="ECO:0000313" key="9">
    <source>
        <dbReference type="Proteomes" id="UP000521676"/>
    </source>
</evidence>
<feature type="transmembrane region" description="Helical" evidence="6">
    <location>
        <begin position="291"/>
        <end position="316"/>
    </location>
</feature>
<evidence type="ECO:0000256" key="5">
    <source>
        <dbReference type="ARBA" id="ARBA00023136"/>
    </source>
</evidence>
<keyword evidence="3 6" id="KW-0812">Transmembrane</keyword>
<evidence type="ECO:0000313" key="10">
    <source>
        <dbReference type="Proteomes" id="UP001431572"/>
    </source>
</evidence>
<dbReference type="GO" id="GO:0005886">
    <property type="term" value="C:plasma membrane"/>
    <property type="evidence" value="ECO:0007669"/>
    <property type="project" value="UniProtKB-SubCell"/>
</dbReference>
<name>A0A8T7MAG0_9CHLR</name>
<feature type="transmembrane region" description="Helical" evidence="6">
    <location>
        <begin position="337"/>
        <end position="355"/>
    </location>
</feature>
<feature type="transmembrane region" description="Helical" evidence="6">
    <location>
        <begin position="202"/>
        <end position="220"/>
    </location>
</feature>
<accession>A0A8T7MAG0</accession>
<protein>
    <submittedName>
        <fullName evidence="7">Branched-chain amino acid ABC transporter permease</fullName>
    </submittedName>
</protein>
<evidence type="ECO:0000256" key="6">
    <source>
        <dbReference type="SAM" id="Phobius"/>
    </source>
</evidence>
<gene>
    <name evidence="7" type="ORF">HXX08_24570</name>
    <name evidence="8" type="ORF">OZ401_004599</name>
</gene>
<dbReference type="GO" id="GO:0015658">
    <property type="term" value="F:branched-chain amino acid transmembrane transporter activity"/>
    <property type="evidence" value="ECO:0007669"/>
    <property type="project" value="InterPro"/>
</dbReference>
<evidence type="ECO:0000256" key="2">
    <source>
        <dbReference type="ARBA" id="ARBA00022475"/>
    </source>
</evidence>
<feature type="transmembrane region" description="Helical" evidence="6">
    <location>
        <begin position="252"/>
        <end position="271"/>
    </location>
</feature>
<dbReference type="EMBL" id="CP128400">
    <property type="protein sequence ID" value="WJW68972.1"/>
    <property type="molecule type" value="Genomic_DNA"/>
</dbReference>
<reference evidence="7 9" key="1">
    <citation type="submission" date="2020-06" db="EMBL/GenBank/DDBJ databases">
        <title>Anoxygenic phototrophic Chloroflexota member uses a Type I reaction center.</title>
        <authorList>
            <person name="Tsuji J.M."/>
            <person name="Shaw N.A."/>
            <person name="Nagashima S."/>
            <person name="Venkiteswaran J."/>
            <person name="Schiff S.L."/>
            <person name="Hanada S."/>
            <person name="Tank M."/>
            <person name="Neufeld J.D."/>
        </authorList>
    </citation>
    <scope>NUCLEOTIDE SEQUENCE [LARGE SCALE GENOMIC DNA]</scope>
    <source>
        <strain evidence="7">L227-S17</strain>
    </source>
</reference>
<evidence type="ECO:0000256" key="3">
    <source>
        <dbReference type="ARBA" id="ARBA00022692"/>
    </source>
</evidence>
<proteinExistence type="predicted"/>
<dbReference type="Proteomes" id="UP001431572">
    <property type="component" value="Chromosome 2"/>
</dbReference>
<keyword evidence="4 6" id="KW-1133">Transmembrane helix</keyword>
<dbReference type="Proteomes" id="UP000521676">
    <property type="component" value="Unassembled WGS sequence"/>
</dbReference>
<dbReference type="CDD" id="cd06581">
    <property type="entry name" value="TM_PBP1_LivM_like"/>
    <property type="match status" value="1"/>
</dbReference>
<sequence>MNIPNLFIMAVAIMLSIVASQRKNKMLGFAGLGVLALLLVAAPFISENKAPLIPIFILGLGAVGWNIIGGYTGYAAFGQVAFYGLGAYTVVLFGSKSRTPLPANSLSSIQDQTIGWSLPIAFILAAVIPAIIALLIGLPVLKLKGHYFAIATLGIAVATPQVIANIGCIGGTDQNPGFCLGLGTGLTMRPLPDDKEANLTQLYFLGLIAMTLAVFLLWYISRNKFGYGLFAIRENEEAASVMGVNTALFKNAAFVLAAALTGLAGAIQAMLQIQVAPNEDSIFNTSTSLYVIVICLLGGVGTVWGPFIGTFIFAFIREVLENMPKWFNNKGLIEWRDVIFGLIVVLMVLFLPKGIMQLVGNKGRFTWKIFLRNIRENSI</sequence>
<dbReference type="EMBL" id="JACATZ010000003">
    <property type="protein sequence ID" value="NWJ49044.1"/>
    <property type="molecule type" value="Genomic_DNA"/>
</dbReference>
<evidence type="ECO:0000313" key="7">
    <source>
        <dbReference type="EMBL" id="NWJ49044.1"/>
    </source>
</evidence>
<feature type="transmembrane region" description="Helical" evidence="6">
    <location>
        <begin position="74"/>
        <end position="93"/>
    </location>
</feature>
<comment type="subcellular location">
    <subcellularLocation>
        <location evidence="1">Cell membrane</location>
        <topology evidence="1">Multi-pass membrane protein</topology>
    </subcellularLocation>
</comment>
<reference evidence="8" key="2">
    <citation type="journal article" date="2024" name="Nature">
        <title>Anoxygenic phototroph of the Chloroflexota uses a type I reaction centre.</title>
        <authorList>
            <person name="Tsuji J.M."/>
            <person name="Shaw N.A."/>
            <person name="Nagashima S."/>
            <person name="Venkiteswaran J.J."/>
            <person name="Schiff S.L."/>
            <person name="Watanabe T."/>
            <person name="Fukui M."/>
            <person name="Hanada S."/>
            <person name="Tank M."/>
            <person name="Neufeld J.D."/>
        </authorList>
    </citation>
    <scope>NUCLEOTIDE SEQUENCE</scope>
    <source>
        <strain evidence="8">L227-S17</strain>
    </source>
</reference>
<dbReference type="PANTHER" id="PTHR30482">
    <property type="entry name" value="HIGH-AFFINITY BRANCHED-CHAIN AMINO ACID TRANSPORT SYSTEM PERMEASE"/>
    <property type="match status" value="1"/>
</dbReference>